<evidence type="ECO:0000256" key="1">
    <source>
        <dbReference type="SAM" id="MobiDB-lite"/>
    </source>
</evidence>
<keyword evidence="3" id="KW-1185">Reference proteome</keyword>
<dbReference type="EMBL" id="JASWJB010000266">
    <property type="protein sequence ID" value="KAK2592449.1"/>
    <property type="molecule type" value="Genomic_DNA"/>
</dbReference>
<dbReference type="AlphaFoldDB" id="A0AAJ0CGC3"/>
<feature type="compositionally biased region" description="Basic residues" evidence="1">
    <location>
        <begin position="1"/>
        <end position="12"/>
    </location>
</feature>
<proteinExistence type="predicted"/>
<reference evidence="2" key="1">
    <citation type="submission" date="2023-06" db="EMBL/GenBank/DDBJ databases">
        <title>Conoideocrella luteorostrata (Hypocreales: Clavicipitaceae), a potential biocontrol fungus for elongate hemlock scale in United States Christmas tree production areas.</title>
        <authorList>
            <person name="Barrett H."/>
            <person name="Lovett B."/>
            <person name="Macias A.M."/>
            <person name="Stajich J.E."/>
            <person name="Kasson M.T."/>
        </authorList>
    </citation>
    <scope>NUCLEOTIDE SEQUENCE</scope>
    <source>
        <strain evidence="2">ARSEF 14590</strain>
    </source>
</reference>
<comment type="caution">
    <text evidence="2">The sequence shown here is derived from an EMBL/GenBank/DDBJ whole genome shotgun (WGS) entry which is preliminary data.</text>
</comment>
<feature type="region of interest" description="Disordered" evidence="1">
    <location>
        <begin position="1"/>
        <end position="27"/>
    </location>
</feature>
<protein>
    <submittedName>
        <fullName evidence="2">Uncharacterized protein</fullName>
    </submittedName>
</protein>
<accession>A0AAJ0CGC3</accession>
<gene>
    <name evidence="2" type="ORF">QQS21_009866</name>
</gene>
<organism evidence="2 3">
    <name type="scientific">Conoideocrella luteorostrata</name>
    <dbReference type="NCBI Taxonomy" id="1105319"/>
    <lineage>
        <taxon>Eukaryota</taxon>
        <taxon>Fungi</taxon>
        <taxon>Dikarya</taxon>
        <taxon>Ascomycota</taxon>
        <taxon>Pezizomycotina</taxon>
        <taxon>Sordariomycetes</taxon>
        <taxon>Hypocreomycetidae</taxon>
        <taxon>Hypocreales</taxon>
        <taxon>Clavicipitaceae</taxon>
        <taxon>Conoideocrella</taxon>
    </lineage>
</organism>
<dbReference type="Proteomes" id="UP001251528">
    <property type="component" value="Unassembled WGS sequence"/>
</dbReference>
<evidence type="ECO:0000313" key="3">
    <source>
        <dbReference type="Proteomes" id="UP001251528"/>
    </source>
</evidence>
<sequence>MNNKKGRGKSKKVSFADEEPSIRDGNPTSHWINQLLAWLEYTGDCRVSKLRNEMSEAGNNADKQEALMLRWLNEESPAIQHVDPAMDVSYQAYHQYSRAFGKPGEILLISNFLNRFLAEK</sequence>
<name>A0AAJ0CGC3_9HYPO</name>
<evidence type="ECO:0000313" key="2">
    <source>
        <dbReference type="EMBL" id="KAK2592449.1"/>
    </source>
</evidence>